<dbReference type="InterPro" id="IPR011006">
    <property type="entry name" value="CheY-like_superfamily"/>
</dbReference>
<evidence type="ECO:0000313" key="6">
    <source>
        <dbReference type="Proteomes" id="UP000007721"/>
    </source>
</evidence>
<dbReference type="OrthoDB" id="9802155at2"/>
<proteinExistence type="predicted"/>
<dbReference type="PROSITE" id="PS50110">
    <property type="entry name" value="RESPONSE_REGULATORY"/>
    <property type="match status" value="1"/>
</dbReference>
<name>B9M1A1_GEODF</name>
<dbReference type="SUPFAM" id="SSF52172">
    <property type="entry name" value="CheY-like"/>
    <property type="match status" value="1"/>
</dbReference>
<dbReference type="Pfam" id="PF00072">
    <property type="entry name" value="Response_reg"/>
    <property type="match status" value="1"/>
</dbReference>
<accession>B9M1A1</accession>
<evidence type="ECO:0000256" key="2">
    <source>
        <dbReference type="ARBA" id="ARBA00023012"/>
    </source>
</evidence>
<dbReference type="GO" id="GO:0000160">
    <property type="term" value="P:phosphorelay signal transduction system"/>
    <property type="evidence" value="ECO:0007669"/>
    <property type="project" value="UniProtKB-KW"/>
</dbReference>
<dbReference type="HOGENOM" id="CLU_000445_69_8_7"/>
<evidence type="ECO:0000256" key="1">
    <source>
        <dbReference type="ARBA" id="ARBA00022553"/>
    </source>
</evidence>
<feature type="domain" description="Response regulatory" evidence="4">
    <location>
        <begin position="5"/>
        <end position="119"/>
    </location>
</feature>
<evidence type="ECO:0000313" key="5">
    <source>
        <dbReference type="EMBL" id="ACM19171.1"/>
    </source>
</evidence>
<dbReference type="InterPro" id="IPR001789">
    <property type="entry name" value="Sig_transdc_resp-reg_receiver"/>
</dbReference>
<dbReference type="AlphaFoldDB" id="B9M1A1"/>
<organism evidence="5 6">
    <name type="scientific">Geotalea daltonii (strain DSM 22248 / JCM 15807 / FRC-32)</name>
    <name type="common">Geobacter daltonii</name>
    <dbReference type="NCBI Taxonomy" id="316067"/>
    <lineage>
        <taxon>Bacteria</taxon>
        <taxon>Pseudomonadati</taxon>
        <taxon>Thermodesulfobacteriota</taxon>
        <taxon>Desulfuromonadia</taxon>
        <taxon>Geobacterales</taxon>
        <taxon>Geobacteraceae</taxon>
        <taxon>Geotalea</taxon>
    </lineage>
</organism>
<dbReference type="Proteomes" id="UP000007721">
    <property type="component" value="Chromosome"/>
</dbReference>
<gene>
    <name evidence="5" type="ordered locus">Geob_0809</name>
</gene>
<sequence length="140" mass="15309">MKDSGILFVDDDILFLALLRECFMQRGIVIQCAENGEDALQMIQQRPFALLLTDLQMPGMDGLELAGKARKLMPDLPIVLCTGAVTPEVCALAEEIGIAQVVRKPIRFSELFAIVGNIVSLQQTENLLKISPLEESLAPA</sequence>
<dbReference type="CDD" id="cd00156">
    <property type="entry name" value="REC"/>
    <property type="match status" value="1"/>
</dbReference>
<dbReference type="eggNOG" id="COG2204">
    <property type="taxonomic scope" value="Bacteria"/>
</dbReference>
<dbReference type="PANTHER" id="PTHR44591">
    <property type="entry name" value="STRESS RESPONSE REGULATOR PROTEIN 1"/>
    <property type="match status" value="1"/>
</dbReference>
<dbReference type="EMBL" id="CP001390">
    <property type="protein sequence ID" value="ACM19171.1"/>
    <property type="molecule type" value="Genomic_DNA"/>
</dbReference>
<dbReference type="KEGG" id="geo:Geob_0809"/>
<keyword evidence="1 3" id="KW-0597">Phosphoprotein</keyword>
<keyword evidence="2" id="KW-0902">Two-component regulatory system</keyword>
<protein>
    <submittedName>
        <fullName evidence="5">Response regulator</fullName>
    </submittedName>
</protein>
<dbReference type="SMART" id="SM00448">
    <property type="entry name" value="REC"/>
    <property type="match status" value="1"/>
</dbReference>
<feature type="modified residue" description="4-aspartylphosphate" evidence="3">
    <location>
        <position position="54"/>
    </location>
</feature>
<dbReference type="RefSeq" id="WP_012645900.1">
    <property type="nucleotide sequence ID" value="NC_011979.1"/>
</dbReference>
<dbReference type="STRING" id="316067.Geob_0809"/>
<evidence type="ECO:0000259" key="4">
    <source>
        <dbReference type="PROSITE" id="PS50110"/>
    </source>
</evidence>
<evidence type="ECO:0000256" key="3">
    <source>
        <dbReference type="PROSITE-ProRule" id="PRU00169"/>
    </source>
</evidence>
<reference evidence="5 6" key="1">
    <citation type="submission" date="2009-01" db="EMBL/GenBank/DDBJ databases">
        <title>Complete sequence of Geobacter sp. FRC-32.</title>
        <authorList>
            <consortium name="US DOE Joint Genome Institute"/>
            <person name="Lucas S."/>
            <person name="Copeland A."/>
            <person name="Lapidus A."/>
            <person name="Glavina del Rio T."/>
            <person name="Dalin E."/>
            <person name="Tice H."/>
            <person name="Bruce D."/>
            <person name="Goodwin L."/>
            <person name="Pitluck S."/>
            <person name="Saunders E."/>
            <person name="Brettin T."/>
            <person name="Detter J.C."/>
            <person name="Han C."/>
            <person name="Larimer F."/>
            <person name="Land M."/>
            <person name="Hauser L."/>
            <person name="Kyrpides N."/>
            <person name="Ovchinnikova G."/>
            <person name="Kostka J."/>
            <person name="Richardson P."/>
        </authorList>
    </citation>
    <scope>NUCLEOTIDE SEQUENCE [LARGE SCALE GENOMIC DNA]</scope>
    <source>
        <strain evidence="6">DSM 22248 / JCM 15807 / FRC-32</strain>
    </source>
</reference>
<dbReference type="InterPro" id="IPR050595">
    <property type="entry name" value="Bact_response_regulator"/>
</dbReference>
<dbReference type="Gene3D" id="3.40.50.2300">
    <property type="match status" value="1"/>
</dbReference>
<keyword evidence="6" id="KW-1185">Reference proteome</keyword>
<dbReference type="PANTHER" id="PTHR44591:SF14">
    <property type="entry name" value="PROTEIN PILG"/>
    <property type="match status" value="1"/>
</dbReference>